<dbReference type="PRINTS" id="PR00070">
    <property type="entry name" value="DHFR"/>
</dbReference>
<sequence length="162" mass="18269">MGENRAIGRGGDLPWHLRSDMKFFRRVTMGNPVVMGRRTFKSLPRVLDGRLNIVLTRDRGFVVPSAVMAYSLEEGLQAARESCARTGANEIMVIGGEDVFREVLPQAGRIYLTEVHAAPEADTWFPELAPDQWREVFRERHEAGPNDDHAFSFVVLDRVAES</sequence>
<dbReference type="PROSITE" id="PS51330">
    <property type="entry name" value="DHFR_2"/>
    <property type="match status" value="1"/>
</dbReference>
<dbReference type="Gene3D" id="3.40.430.10">
    <property type="entry name" value="Dihydrofolate Reductase, subunit A"/>
    <property type="match status" value="1"/>
</dbReference>
<dbReference type="GO" id="GO:0005829">
    <property type="term" value="C:cytosol"/>
    <property type="evidence" value="ECO:0007669"/>
    <property type="project" value="TreeGrafter"/>
</dbReference>
<dbReference type="SUPFAM" id="SSF53597">
    <property type="entry name" value="Dihydrofolate reductase-like"/>
    <property type="match status" value="1"/>
</dbReference>
<comment type="caution">
    <text evidence="11">The sequence shown here is derived from an EMBL/GenBank/DDBJ whole genome shotgun (WGS) entry which is preliminary data.</text>
</comment>
<dbReference type="PROSITE" id="PS00075">
    <property type="entry name" value="DHFR_1"/>
    <property type="match status" value="1"/>
</dbReference>
<evidence type="ECO:0000256" key="7">
    <source>
        <dbReference type="ARBA" id="ARBA00025067"/>
    </source>
</evidence>
<dbReference type="Proteomes" id="UP000094472">
    <property type="component" value="Unassembled WGS sequence"/>
</dbReference>
<organism evidence="11 12">
    <name type="scientific">Methyloceanibacter superfactus</name>
    <dbReference type="NCBI Taxonomy" id="1774969"/>
    <lineage>
        <taxon>Bacteria</taxon>
        <taxon>Pseudomonadati</taxon>
        <taxon>Pseudomonadota</taxon>
        <taxon>Alphaproteobacteria</taxon>
        <taxon>Hyphomicrobiales</taxon>
        <taxon>Hyphomicrobiaceae</taxon>
        <taxon>Methyloceanibacter</taxon>
    </lineage>
</organism>
<evidence type="ECO:0000256" key="3">
    <source>
        <dbReference type="ARBA" id="ARBA00012856"/>
    </source>
</evidence>
<evidence type="ECO:0000256" key="4">
    <source>
        <dbReference type="ARBA" id="ARBA00022563"/>
    </source>
</evidence>
<comment type="catalytic activity">
    <reaction evidence="8">
        <text>(6S)-5,6,7,8-tetrahydrofolate + NADP(+) = 7,8-dihydrofolate + NADPH + H(+)</text>
        <dbReference type="Rhea" id="RHEA:15009"/>
        <dbReference type="ChEBI" id="CHEBI:15378"/>
        <dbReference type="ChEBI" id="CHEBI:57451"/>
        <dbReference type="ChEBI" id="CHEBI:57453"/>
        <dbReference type="ChEBI" id="CHEBI:57783"/>
        <dbReference type="ChEBI" id="CHEBI:58349"/>
        <dbReference type="EC" id="1.5.1.3"/>
    </reaction>
</comment>
<evidence type="ECO:0000313" key="12">
    <source>
        <dbReference type="Proteomes" id="UP000094472"/>
    </source>
</evidence>
<keyword evidence="12" id="KW-1185">Reference proteome</keyword>
<dbReference type="PIRSF" id="PIRSF000194">
    <property type="entry name" value="DHFR"/>
    <property type="match status" value="1"/>
</dbReference>
<dbReference type="InterPro" id="IPR017925">
    <property type="entry name" value="DHFR_CS"/>
</dbReference>
<keyword evidence="4 8" id="KW-0554">One-carbon metabolism</keyword>
<accession>A0A1E3W4D6</accession>
<dbReference type="GO" id="GO:0006730">
    <property type="term" value="P:one-carbon metabolic process"/>
    <property type="evidence" value="ECO:0007669"/>
    <property type="project" value="UniProtKB-KW"/>
</dbReference>
<dbReference type="Pfam" id="PF00186">
    <property type="entry name" value="DHFR_1"/>
    <property type="match status" value="1"/>
</dbReference>
<dbReference type="GO" id="GO:0046655">
    <property type="term" value="P:folic acid metabolic process"/>
    <property type="evidence" value="ECO:0007669"/>
    <property type="project" value="TreeGrafter"/>
</dbReference>
<dbReference type="GO" id="GO:0050661">
    <property type="term" value="F:NADP binding"/>
    <property type="evidence" value="ECO:0007669"/>
    <property type="project" value="InterPro"/>
</dbReference>
<keyword evidence="5 8" id="KW-0521">NADP</keyword>
<evidence type="ECO:0000256" key="5">
    <source>
        <dbReference type="ARBA" id="ARBA00022857"/>
    </source>
</evidence>
<dbReference type="AlphaFoldDB" id="A0A1E3W4D6"/>
<feature type="domain" description="DHFR" evidence="10">
    <location>
        <begin position="1"/>
        <end position="158"/>
    </location>
</feature>
<dbReference type="InterPro" id="IPR012259">
    <property type="entry name" value="DHFR"/>
</dbReference>
<evidence type="ECO:0000256" key="9">
    <source>
        <dbReference type="RuleBase" id="RU004474"/>
    </source>
</evidence>
<dbReference type="STRING" id="1774969.AUC69_07645"/>
<dbReference type="UniPathway" id="UPA00077">
    <property type="reaction ID" value="UER00158"/>
</dbReference>
<comment type="similarity">
    <text evidence="2 8 9">Belongs to the dihydrofolate reductase family.</text>
</comment>
<dbReference type="OrthoDB" id="9804315at2"/>
<dbReference type="GO" id="GO:0046452">
    <property type="term" value="P:dihydrofolate metabolic process"/>
    <property type="evidence" value="ECO:0007669"/>
    <property type="project" value="TreeGrafter"/>
</dbReference>
<dbReference type="EC" id="1.5.1.3" evidence="3 8"/>
<dbReference type="GO" id="GO:0004146">
    <property type="term" value="F:dihydrofolate reductase activity"/>
    <property type="evidence" value="ECO:0007669"/>
    <property type="project" value="UniProtKB-EC"/>
</dbReference>
<dbReference type="GO" id="GO:0046654">
    <property type="term" value="P:tetrahydrofolate biosynthetic process"/>
    <property type="evidence" value="ECO:0007669"/>
    <property type="project" value="UniProtKB-UniPathway"/>
</dbReference>
<evidence type="ECO:0000259" key="10">
    <source>
        <dbReference type="PROSITE" id="PS51330"/>
    </source>
</evidence>
<evidence type="ECO:0000256" key="6">
    <source>
        <dbReference type="ARBA" id="ARBA00023002"/>
    </source>
</evidence>
<dbReference type="PANTHER" id="PTHR48069:SF3">
    <property type="entry name" value="DIHYDROFOLATE REDUCTASE"/>
    <property type="match status" value="1"/>
</dbReference>
<comment type="pathway">
    <text evidence="1 8">Cofactor biosynthesis; tetrahydrofolate biosynthesis; 5,6,7,8-tetrahydrofolate from 7,8-dihydrofolate: step 1/1.</text>
</comment>
<keyword evidence="6 8" id="KW-0560">Oxidoreductase</keyword>
<dbReference type="EMBL" id="LPWF01000012">
    <property type="protein sequence ID" value="ODS00663.1"/>
    <property type="molecule type" value="Genomic_DNA"/>
</dbReference>
<evidence type="ECO:0000313" key="11">
    <source>
        <dbReference type="EMBL" id="ODS00663.1"/>
    </source>
</evidence>
<dbReference type="PANTHER" id="PTHR48069">
    <property type="entry name" value="DIHYDROFOLATE REDUCTASE"/>
    <property type="match status" value="1"/>
</dbReference>
<comment type="function">
    <text evidence="7 8">Key enzyme in folate metabolism. Catalyzes an essential reaction for de novo glycine and purine synthesis, and for DNA precursor synthesis.</text>
</comment>
<dbReference type="CDD" id="cd00209">
    <property type="entry name" value="DHFR"/>
    <property type="match status" value="1"/>
</dbReference>
<reference evidence="11 12" key="1">
    <citation type="journal article" date="2016" name="Environ. Microbiol.">
        <title>New Methyloceanibacter diversity from North Sea sediments includes methanotroph containing solely the soluble methane monooxygenase.</title>
        <authorList>
            <person name="Vekeman B."/>
            <person name="Kerckhof F.M."/>
            <person name="Cremers G."/>
            <person name="de Vos P."/>
            <person name="Vandamme P."/>
            <person name="Boon N."/>
            <person name="Op den Camp H.J."/>
            <person name="Heylen K."/>
        </authorList>
    </citation>
    <scope>NUCLEOTIDE SEQUENCE [LARGE SCALE GENOMIC DNA]</scope>
    <source>
        <strain evidence="11 12">R-67175</strain>
    </source>
</reference>
<protein>
    <recommendedName>
        <fullName evidence="3 8">Dihydrofolate reductase</fullName>
        <ecNumber evidence="3 8">1.5.1.3</ecNumber>
    </recommendedName>
</protein>
<name>A0A1E3W4D6_9HYPH</name>
<evidence type="ECO:0000256" key="1">
    <source>
        <dbReference type="ARBA" id="ARBA00004903"/>
    </source>
</evidence>
<dbReference type="InterPro" id="IPR001796">
    <property type="entry name" value="DHFR_dom"/>
</dbReference>
<proteinExistence type="inferred from homology"/>
<gene>
    <name evidence="11" type="ORF">AUC69_07645</name>
</gene>
<dbReference type="InterPro" id="IPR024072">
    <property type="entry name" value="DHFR-like_dom_sf"/>
</dbReference>
<evidence type="ECO:0000256" key="2">
    <source>
        <dbReference type="ARBA" id="ARBA00009539"/>
    </source>
</evidence>
<evidence type="ECO:0000256" key="8">
    <source>
        <dbReference type="PIRNR" id="PIRNR000194"/>
    </source>
</evidence>